<feature type="region of interest" description="Disordered" evidence="3">
    <location>
        <begin position="1522"/>
        <end position="1599"/>
    </location>
</feature>
<reference evidence="4" key="2">
    <citation type="submission" date="2011-03" db="EMBL/GenBank/DDBJ databases">
        <title>Comparative genomics and transcriptomics of Neospora caninum and Toxoplasma gondii.</title>
        <authorList>
            <person name="Reid A.J."/>
            <person name="Sohal A."/>
            <person name="Harris D."/>
            <person name="Quail M."/>
            <person name="Sanders M."/>
            <person name="Berriman M."/>
            <person name="Wastling J.M."/>
            <person name="Pain A."/>
        </authorList>
    </citation>
    <scope>NUCLEOTIDE SEQUENCE</scope>
    <source>
        <strain evidence="4">Liverpool</strain>
    </source>
</reference>
<dbReference type="OrthoDB" id="333119at2759"/>
<feature type="region of interest" description="Disordered" evidence="3">
    <location>
        <begin position="471"/>
        <end position="1010"/>
    </location>
</feature>
<feature type="region of interest" description="Disordered" evidence="3">
    <location>
        <begin position="1707"/>
        <end position="1798"/>
    </location>
</feature>
<feature type="region of interest" description="Disordered" evidence="3">
    <location>
        <begin position="2834"/>
        <end position="2861"/>
    </location>
</feature>
<feature type="compositionally biased region" description="Low complexity" evidence="3">
    <location>
        <begin position="7"/>
        <end position="18"/>
    </location>
</feature>
<evidence type="ECO:0000256" key="1">
    <source>
        <dbReference type="PROSITE-ProRule" id="PRU00087"/>
    </source>
</evidence>
<dbReference type="GeneID" id="13443241"/>
<feature type="region of interest" description="Disordered" evidence="3">
    <location>
        <begin position="2737"/>
        <end position="2785"/>
    </location>
</feature>
<feature type="compositionally biased region" description="Basic and acidic residues" evidence="3">
    <location>
        <begin position="2737"/>
        <end position="2750"/>
    </location>
</feature>
<dbReference type="InParanoid" id="F0VJ41"/>
<feature type="region of interest" description="Disordered" evidence="3">
    <location>
        <begin position="1"/>
        <end position="429"/>
    </location>
</feature>
<dbReference type="EMBL" id="FR823390">
    <property type="protein sequence ID" value="CBZ53752.1"/>
    <property type="molecule type" value="Genomic_DNA"/>
</dbReference>
<feature type="compositionally biased region" description="Low complexity" evidence="3">
    <location>
        <begin position="32"/>
        <end position="54"/>
    </location>
</feature>
<dbReference type="PROSITE" id="PS50194">
    <property type="entry name" value="FILAMIN_REPEAT"/>
    <property type="match status" value="1"/>
</dbReference>
<dbReference type="Proteomes" id="UP000007494">
    <property type="component" value="Chromosome VIII"/>
</dbReference>
<feature type="compositionally biased region" description="Basic and acidic residues" evidence="3">
    <location>
        <begin position="513"/>
        <end position="656"/>
    </location>
</feature>
<sequence length="2995" mass="327261">MEGIRSLSLGDRPPGLLGPRRRPAPLFSPRASSLHPVPSSPSSSSLSSSLSSSSFEDEARVPHEVSNLDDREETESAESDETETELVGDTDDEAVQSDQGRIASPPGLLRHRSSRVPDSPSSDVVVEDEILTTGVRRKARHVYFAPSSSEESEADFRAGEDPVSQTARRQPRRRAVSAAPPWLSPSSSDSSPSSAVSSGSGSRASSRLDDGVTEPFPQARSPPAFSQVLPESSVSRPRESATTLLSLRPSSGSALPGCIKKSGASTSSLFPSAWAPPQSGASPASALRPPPGLRAFAASPLSGVHAPDFPTENRRLRVRFAETAAHASGSEEIDNGTASPRPIPPASPDSLSVPSEQAARDADCAQDPGGIDGTGAIVAPALGGEDAEKKANPAKEGLPTPQSGVDCSAEKSPVVARGKSGSGVLEQEGNALRKASGSFTASVSRRLSGTARLLSGGAQLLSCKSLRSIKSTKSLESTEAKSKDLLGLGSGQLRKASHSLRLADSPKSTTRISCDDQEKTASDEKQKVASDEEEKARNDEKEKVASDEKEKVASDEKEKVASDEKEKVASDEKEKVASDEKEKVASDEEEKVASDEKEKVASDEKEKVASDEEEKARNDEKEKVASDEKEKVASDEKEKVASDEKESAASDEKESAASDEEEKVASDEKEKVASDEKESAASDEEEKVASDEKEKVASDEKEKVASDEKEKVASDEEEKVASDEKEKVASDEEEKARNDEKEKVASDEKEKVASDEKEKAGSDEKESAASDEKEKVASDVKEKVASDEKEKAASDEKGEPRREEEEKAASDEKGEPRREEEEKAGNDAKGTPRREEKEKAGSDAKGTPRREEKEKAGSDEKESAGREKEKAGSDAKGTPRREENEKAGRDTTFCRASSDQRSRARKNSTESNVHGSAAASREGDSGKEAGEDASGSPDEGQSPEARTSSPGVEPIWAEDRDAKGGSDGKAGRGEEKGQLDPRRDQVPEGVNLDKEKESESAPKEKRHAEVKASTQAALRLRIASITNLQTSGVLTRRSGRPLPERVRGGVSGAAGAYGLAPSFSICTVAWFPEEDPLEILGFAQGVSWLPGWGLRVSSAVNTRASLKPGSICLDEADVQQELTVPISLIDSPWQPKLALEHGGAFAPTTHGETASTDFPRTGKQAVKGLMQHFSHVFNVWPFLLVSVVQIHPKLSHSLTPENSPFRAAPFGTQPQNTIGPPHRVRYPTKSPVTVVGTAILPLKRIYEGSGVRVDRHQLLFMDIDKAPPVAVHSDGTLTHLQPCRLFRHEVIREMVSTYRESLKRLQPVSLLDLIEAYSRRLSPVGEILVTLNKLKPLAISFGPILGRRWFQGDARKDGDEGRKAMRKSLTTRQLAEETRGSTAGQDDETHADTASYPAAHAAWIEIRKVANVPIYGLTFREICEAELSVVAMWEAEQACPAILRRKSRKITAVTKCEVQPLNFSAIERMSGSEDSLLSCYIRGQVCLPVYPGLDPSVVLYLCLNGKIYANLESPLNLASFAPERSRSSQPQQVEKSPGAAQTRGWKASGRGAVPGAAQTPGWRLQETSPRTPGSVRDARDEESATETWTDCDGDSETSAKARLGGRTKDASAFRTYKLRSFVPDGGPGDSHGTFSRFHCGHIELRVFPCPADGLFMTAAEFAQLNIQGRSTGRRTQSWHSSPNAYGAPMIGPFGKWTAFADDFEAKPGSKELSEAAPEEDEEAPGSPAGARPVCAFFSPAPTHLQPLPGTPPLSLADAGDADSTASDEAAAEFSASPLPLSPAAVGSGPAASPRGSGPVEAQMCVAEGPNLTVGHVGEWNVFHVKARNRRGEGVAEADGALALCFSPLGEPQYSFVADPSSCLSVDTYRTDSSLIGNSRVGVITKTELKQFAPEWVVEKTNGDCVYRVKYKHNRPGFVLMHVTYEGLEIAGSPFEVHFVRGKAVAEACRVVGHAAKICFASPSPHLQLPYVNADEARRVIEQREREEEWNLAKGDAKREPVKPAVLHNYVNQFVVAICDEMGNRVSTGGHRVSVRGSQGANILQVVDEGRGTYRVDYAVYLPKTPLQQIAVGLLEKLDAYAWMTQKQPDVFVPGIAEAYEQIRSLELPVYTEAEIVVSLNEKPVFGCPIKPRICNFVEVFSAYTELDRRSLLGQQVCEFERVLEEGNYLKATRLLWKVDGMADERQLKEEVVRVLENLVHKQLEREDARKREEAGRDCAELLGETSKEREEKRRREVQDIRSQWEDIHLLRELLVRLNKNCADRESLVQRFTLSMIDRLQQTETCNLRILAEHHNMQRLEQENLVPLAQVLQAQYISMFKQMTQEIVTLVRDVESNQFTNLELLLQAYRRIGVQLRRLHRYQLANRMDEINECVVEEIELQRLAHIARAKEEKIQEIEKQIAEKEEALEEEKKKYEEAAKTFAPLDMDQVRELITTKRQAGVQTEDALSLRQGIFGPLIVARATGQHLPKTSAVVNAVKKAWKSCHVFDIHTTIKRLLKNCPRLKHCIKEVFLHYANVSEANVSNLQSDGLPVGLPQLSFLRFCNDARLEEHLLADRTALQDLFEKFSVEPDTGRIRADGFLRVIPVFLWLPCLRELAYLDLLHVLSREALEEGQDPRTALHRSHPSRLTAFHYFCRTRFLPLYQMLYNNDDFRLSSSLMLETELASGAAASAGSPESRRQRNIWAYAHEHLPGDVFSMLKLEPMEHLFVFYSELSVQPALTRKRGAAVFPTAAKSLREGGKGDSGEPKKFAPKSLAGKVPAGHDVPRSKTEARDSRFVSQTSVETTGAEHASSRAWISLGVLIQMWREFSVIPGFIDCDSALRIARLAVGGSQKDAANKAGNANGPTPEPQKAKEKETAAEETIEFRRLLSMPEIQGDTRRGPDGRLRKFAPAVEAEEGRLYFPNFVETVVNTICECTARALVQEGDPSIPPGSREATETEIKKKAFFLLQLFGINDVSSILLLTRRPLREASRPPPGKSGNANAPGVSKAPSA</sequence>
<keyword evidence="2" id="KW-0175">Coiled coil</keyword>
<dbReference type="SUPFAM" id="SSF69349">
    <property type="entry name" value="Phage fibre proteins"/>
    <property type="match status" value="1"/>
</dbReference>
<proteinExistence type="predicted"/>
<reference evidence="5" key="4">
    <citation type="journal article" date="2015" name="PLoS ONE">
        <title>Comprehensive Evaluation of Toxoplasma gondii VEG and Neospora caninum LIV Genomes with Tachyzoite Stage Transcriptome and Proteome Defines Novel Transcript Features.</title>
        <authorList>
            <person name="Ramaprasad A."/>
            <person name="Mourier T."/>
            <person name="Naeem R."/>
            <person name="Malas T.B."/>
            <person name="Moussa E."/>
            <person name="Panigrahi A."/>
            <person name="Vermont S.J."/>
            <person name="Otto T.D."/>
            <person name="Wastling J."/>
            <person name="Pain A."/>
        </authorList>
    </citation>
    <scope>NUCLEOTIDE SEQUENCE</scope>
    <source>
        <strain evidence="5">Liverpool</strain>
    </source>
</reference>
<feature type="coiled-coil region" evidence="2">
    <location>
        <begin position="2380"/>
        <end position="2421"/>
    </location>
</feature>
<dbReference type="SUPFAM" id="SSF81296">
    <property type="entry name" value="E set domains"/>
    <property type="match status" value="1"/>
</dbReference>
<feature type="compositionally biased region" description="Low complexity" evidence="3">
    <location>
        <begin position="271"/>
        <end position="286"/>
    </location>
</feature>
<protein>
    <submittedName>
        <fullName evidence="5">Filamin/ABP280 repeat-containing protein</fullName>
    </submittedName>
</protein>
<dbReference type="VEuPathDB" id="ToxoDB:NCLIV_035340"/>
<feature type="compositionally biased region" description="Basic and acidic residues" evidence="3">
    <location>
        <begin position="957"/>
        <end position="1010"/>
    </location>
</feature>
<feature type="region of interest" description="Disordered" evidence="3">
    <location>
        <begin position="2970"/>
        <end position="2995"/>
    </location>
</feature>
<evidence type="ECO:0000313" key="4">
    <source>
        <dbReference type="EMBL" id="CBZ53752.1"/>
    </source>
</evidence>
<reference evidence="6" key="3">
    <citation type="journal article" date="2012" name="PLoS Pathog.">
        <title>Comparative genomics of the apicomplexan parasites Toxoplasma gondii and Neospora caninum: Coccidia differing in host range and transmission strategy.</title>
        <authorList>
            <person name="Reid A.J."/>
            <person name="Vermont S.J."/>
            <person name="Cotton J.A."/>
            <person name="Harris D."/>
            <person name="Hill-Cawthorne G.A."/>
            <person name="Konen-Waisman S."/>
            <person name="Latham S.M."/>
            <person name="Mourier T."/>
            <person name="Norton R."/>
            <person name="Quail M.A."/>
            <person name="Sanders M."/>
            <person name="Shanmugam D."/>
            <person name="Sohal A."/>
            <person name="Wasmuth J.D."/>
            <person name="Brunk B."/>
            <person name="Grigg M.E."/>
            <person name="Howard J.C."/>
            <person name="Parkinson J."/>
            <person name="Roos D.S."/>
            <person name="Trees A.J."/>
            <person name="Berriman M."/>
            <person name="Pain A."/>
            <person name="Wastling J.M."/>
        </authorList>
    </citation>
    <scope>NUCLEOTIDE SEQUENCE [LARGE SCALE GENOMIC DNA]</scope>
    <source>
        <strain evidence="6">Liverpool</strain>
    </source>
</reference>
<evidence type="ECO:0000313" key="6">
    <source>
        <dbReference type="Proteomes" id="UP000007494"/>
    </source>
</evidence>
<feature type="compositionally biased region" description="Low complexity" evidence="3">
    <location>
        <begin position="176"/>
        <end position="205"/>
    </location>
</feature>
<reference evidence="4" key="1">
    <citation type="submission" date="2011-02" db="EMBL/GenBank/DDBJ databases">
        <authorList>
            <person name="Aslett M."/>
        </authorList>
    </citation>
    <scope>NUCLEOTIDE SEQUENCE</scope>
    <source>
        <strain evidence="4">Liverpool</strain>
    </source>
</reference>
<dbReference type="PANTHER" id="PTHR36144:SF6">
    <property type="entry name" value="S-ANTIGEN PROTEIN"/>
    <property type="match status" value="1"/>
</dbReference>
<feature type="compositionally biased region" description="Basic and acidic residues" evidence="3">
    <location>
        <begin position="2765"/>
        <end position="2777"/>
    </location>
</feature>
<keyword evidence="6" id="KW-1185">Reference proteome</keyword>
<feature type="compositionally biased region" description="Basic and acidic residues" evidence="3">
    <location>
        <begin position="921"/>
        <end position="930"/>
    </location>
</feature>
<dbReference type="RefSeq" id="XP_003883784.1">
    <property type="nucleotide sequence ID" value="XM_003883735.1"/>
</dbReference>
<evidence type="ECO:0000256" key="2">
    <source>
        <dbReference type="SAM" id="Coils"/>
    </source>
</evidence>
<evidence type="ECO:0000256" key="3">
    <source>
        <dbReference type="SAM" id="MobiDB-lite"/>
    </source>
</evidence>
<feature type="compositionally biased region" description="Low complexity" evidence="3">
    <location>
        <begin position="1756"/>
        <end position="1798"/>
    </location>
</feature>
<dbReference type="eggNOG" id="ENOG502S3RH">
    <property type="taxonomic scope" value="Eukaryota"/>
</dbReference>
<feature type="compositionally biased region" description="Acidic residues" evidence="3">
    <location>
        <begin position="70"/>
        <end position="95"/>
    </location>
</feature>
<feature type="compositionally biased region" description="Basic and acidic residues" evidence="3">
    <location>
        <begin position="663"/>
        <end position="680"/>
    </location>
</feature>
<dbReference type="InterPro" id="IPR014756">
    <property type="entry name" value="Ig_E-set"/>
</dbReference>
<feature type="repeat" description="Filamin" evidence="1">
    <location>
        <begin position="1796"/>
        <end position="1938"/>
    </location>
</feature>
<feature type="region of interest" description="Disordered" evidence="3">
    <location>
        <begin position="1355"/>
        <end position="1390"/>
    </location>
</feature>
<dbReference type="OMA" id="CECTARA"/>
<dbReference type="Gene3D" id="2.60.40.10">
    <property type="entry name" value="Immunoglobulins"/>
    <property type="match status" value="1"/>
</dbReference>
<name>F0VJ41_NEOCL</name>
<dbReference type="InterPro" id="IPR017868">
    <property type="entry name" value="Filamin/ABP280_repeat-like"/>
</dbReference>
<feature type="compositionally biased region" description="Polar residues" evidence="3">
    <location>
        <begin position="229"/>
        <end position="253"/>
    </location>
</feature>
<dbReference type="EMBL" id="LN714483">
    <property type="protein sequence ID" value="CEL67744.1"/>
    <property type="molecule type" value="Genomic_DNA"/>
</dbReference>
<feature type="compositionally biased region" description="Basic and acidic residues" evidence="3">
    <location>
        <begin position="687"/>
        <end position="889"/>
    </location>
</feature>
<dbReference type="InterPro" id="IPR053118">
    <property type="entry name" value="HPI-Adhesin/Ser-rich"/>
</dbReference>
<dbReference type="PANTHER" id="PTHR36144">
    <property type="entry name" value="S-ANTIGEN PROTEIN"/>
    <property type="match status" value="1"/>
</dbReference>
<dbReference type="Pfam" id="PF00630">
    <property type="entry name" value="Filamin"/>
    <property type="match status" value="1"/>
</dbReference>
<feature type="compositionally biased region" description="Basic and acidic residues" evidence="3">
    <location>
        <begin position="2852"/>
        <end position="2861"/>
    </location>
</feature>
<accession>F0VJ41</accession>
<dbReference type="InterPro" id="IPR013783">
    <property type="entry name" value="Ig-like_fold"/>
</dbReference>
<evidence type="ECO:0000313" key="5">
    <source>
        <dbReference type="EMBL" id="CEL67744.1"/>
    </source>
</evidence>
<feature type="compositionally biased region" description="Basic and acidic residues" evidence="3">
    <location>
        <begin position="57"/>
        <end position="69"/>
    </location>
</feature>
<gene>
    <name evidence="5" type="ORF">BN1204_035340</name>
    <name evidence="4" type="ORF">NCLIV_035340</name>
</gene>
<organism evidence="4 6">
    <name type="scientific">Neospora caninum (strain Liverpool)</name>
    <dbReference type="NCBI Taxonomy" id="572307"/>
    <lineage>
        <taxon>Eukaryota</taxon>
        <taxon>Sar</taxon>
        <taxon>Alveolata</taxon>
        <taxon>Apicomplexa</taxon>
        <taxon>Conoidasida</taxon>
        <taxon>Coccidia</taxon>
        <taxon>Eucoccidiorida</taxon>
        <taxon>Eimeriorina</taxon>
        <taxon>Sarcocystidae</taxon>
        <taxon>Neospora</taxon>
    </lineage>
</organism>